<keyword evidence="1" id="KW-0802">TPR repeat</keyword>
<dbReference type="VEuPathDB" id="ToxoDB:EMH_0007830"/>
<organism evidence="3 4">
    <name type="scientific">Eimeria mitis</name>
    <dbReference type="NCBI Taxonomy" id="44415"/>
    <lineage>
        <taxon>Eukaryota</taxon>
        <taxon>Sar</taxon>
        <taxon>Alveolata</taxon>
        <taxon>Apicomplexa</taxon>
        <taxon>Conoidasida</taxon>
        <taxon>Coccidia</taxon>
        <taxon>Eucoccidiorida</taxon>
        <taxon>Eimeriorina</taxon>
        <taxon>Eimeriidae</taxon>
        <taxon>Eimeria</taxon>
    </lineage>
</organism>
<evidence type="ECO:0000313" key="3">
    <source>
        <dbReference type="EMBL" id="CDJ31028.1"/>
    </source>
</evidence>
<feature type="compositionally biased region" description="Polar residues" evidence="2">
    <location>
        <begin position="1"/>
        <end position="19"/>
    </location>
</feature>
<feature type="compositionally biased region" description="Low complexity" evidence="2">
    <location>
        <begin position="373"/>
        <end position="392"/>
    </location>
</feature>
<dbReference type="PROSITE" id="PS50005">
    <property type="entry name" value="TPR"/>
    <property type="match status" value="1"/>
</dbReference>
<feature type="repeat" description="TPR" evidence="1">
    <location>
        <begin position="67"/>
        <end position="100"/>
    </location>
</feature>
<reference evidence="3" key="1">
    <citation type="submission" date="2013-10" db="EMBL/GenBank/DDBJ databases">
        <title>Genomic analysis of the causative agents of coccidiosis in chickens.</title>
        <authorList>
            <person name="Reid A.J."/>
            <person name="Blake D."/>
            <person name="Billington K."/>
            <person name="Browne H."/>
            <person name="Dunn M."/>
            <person name="Hung S."/>
            <person name="Kawahara F."/>
            <person name="Miranda-Saavedra D."/>
            <person name="Mourier T."/>
            <person name="Nagra H."/>
            <person name="Otto T.D."/>
            <person name="Rawlings N."/>
            <person name="Sanchez A."/>
            <person name="Sanders M."/>
            <person name="Subramaniam C."/>
            <person name="Tay Y."/>
            <person name="Dear P."/>
            <person name="Doerig C."/>
            <person name="Gruber A."/>
            <person name="Parkinson J."/>
            <person name="Shirley M."/>
            <person name="Wan K.L."/>
            <person name="Berriman M."/>
            <person name="Tomley F."/>
            <person name="Pain A."/>
        </authorList>
    </citation>
    <scope>NUCLEOTIDE SEQUENCE [LARGE SCALE GENOMIC DNA]</scope>
    <source>
        <strain evidence="3">Houghton</strain>
    </source>
</reference>
<proteinExistence type="predicted"/>
<name>U6K6B8_9EIME</name>
<feature type="compositionally biased region" description="Low complexity" evidence="2">
    <location>
        <begin position="21"/>
        <end position="36"/>
    </location>
</feature>
<dbReference type="GeneID" id="25375776"/>
<evidence type="ECO:0000256" key="2">
    <source>
        <dbReference type="SAM" id="MobiDB-lite"/>
    </source>
</evidence>
<accession>U6K6B8</accession>
<protein>
    <submittedName>
        <fullName evidence="3">Uncharacterized protein</fullName>
    </submittedName>
</protein>
<reference evidence="3" key="2">
    <citation type="submission" date="2013-10" db="EMBL/GenBank/DDBJ databases">
        <authorList>
            <person name="Aslett M."/>
        </authorList>
    </citation>
    <scope>NUCLEOTIDE SEQUENCE [LARGE SCALE GENOMIC DNA]</scope>
    <source>
        <strain evidence="3">Houghton</strain>
    </source>
</reference>
<dbReference type="SMART" id="SM00028">
    <property type="entry name" value="TPR"/>
    <property type="match status" value="1"/>
</dbReference>
<sequence length="480" mass="48785">MDNASSGVHTPDGSTTAPDQPTASSPPTSSSSSSSSSPPPLASPRPLRPSSPASSCDSPQHSLTSVAVALYKAGLQFENQGRLAGAIGLYRQAIKLDPGLDRGLITLREEEEEQYKNKEIENIYNNYNTHQDDTDAQYDAEADVHVNKAKPNATRTWDAVKLVAAADASCCCSCSSSSSSSSNSSSSSRCRRCCGDSLKRVDNEAAASGGAAASSSASSSSAAAAAAAAAGDTAAAAAAAAAPVKPGPIMNVPEAVLTRVLLFLDVYALAKSEADKQLAVAALKVVQARLEGKTSDCYKAAFAPSRAPALLGAPLPEQVVVGSFVFDSAANTVTLEYPGKATQPVASAAAAAAASAAGGAAAANARTAHPRRGPTAAGGPRAPEAPGAPGAPGALGGPPLSSSDHHDAYERERGPLLLPPGGGGPGPLHTAVLQLTHLKGGRWNSKLKWISLSVTSNTRHGPDESFIDVENENFRQSYKP</sequence>
<keyword evidence="4" id="KW-1185">Reference proteome</keyword>
<dbReference type="OrthoDB" id="346801at2759"/>
<dbReference type="InterPro" id="IPR019734">
    <property type="entry name" value="TPR_rpt"/>
</dbReference>
<evidence type="ECO:0000256" key="1">
    <source>
        <dbReference type="PROSITE-ProRule" id="PRU00339"/>
    </source>
</evidence>
<feature type="compositionally biased region" description="Pro residues" evidence="2">
    <location>
        <begin position="37"/>
        <end position="49"/>
    </location>
</feature>
<dbReference type="AlphaFoldDB" id="U6K6B8"/>
<dbReference type="RefSeq" id="XP_013353593.1">
    <property type="nucleotide sequence ID" value="XM_013498139.1"/>
</dbReference>
<gene>
    <name evidence="3" type="ORF">EMH_0007830</name>
</gene>
<feature type="region of interest" description="Disordered" evidence="2">
    <location>
        <begin position="1"/>
        <end position="60"/>
    </location>
</feature>
<evidence type="ECO:0000313" key="4">
    <source>
        <dbReference type="Proteomes" id="UP000030744"/>
    </source>
</evidence>
<feature type="region of interest" description="Disordered" evidence="2">
    <location>
        <begin position="362"/>
        <end position="407"/>
    </location>
</feature>
<dbReference type="Proteomes" id="UP000030744">
    <property type="component" value="Unassembled WGS sequence"/>
</dbReference>
<dbReference type="EMBL" id="HG682973">
    <property type="protein sequence ID" value="CDJ31028.1"/>
    <property type="molecule type" value="Genomic_DNA"/>
</dbReference>